<dbReference type="PANTHER" id="PTHR48045:SF20">
    <property type="entry name" value="UDP-RHAMNOSE:RHAMNOSYLTRANSFERASE 1"/>
    <property type="match status" value="1"/>
</dbReference>
<dbReference type="EMBL" id="WJXA01000010">
    <property type="protein sequence ID" value="KAF7130028.1"/>
    <property type="molecule type" value="Genomic_DNA"/>
</dbReference>
<dbReference type="GO" id="GO:0008194">
    <property type="term" value="F:UDP-glycosyltransferase activity"/>
    <property type="evidence" value="ECO:0007669"/>
    <property type="project" value="InterPro"/>
</dbReference>
<dbReference type="OrthoDB" id="5835829at2759"/>
<dbReference type="GO" id="GO:0009813">
    <property type="term" value="P:flavonoid biosynthetic process"/>
    <property type="evidence" value="ECO:0007669"/>
    <property type="project" value="UniProtKB-KW"/>
</dbReference>
<dbReference type="Proteomes" id="UP000626092">
    <property type="component" value="Unassembled WGS sequence"/>
</dbReference>
<evidence type="ECO:0000313" key="5">
    <source>
        <dbReference type="Proteomes" id="UP000626092"/>
    </source>
</evidence>
<keyword evidence="5" id="KW-1185">Reference proteome</keyword>
<sequence>MGLVVTGCDVFLVRTCEELESDWLKVLGDIQQKTILPVGLLPPSAQDSMDEHDDTWQEIRGWLDKQKKSSVVYVALGTEATPSQAELTELALGLELSGLPFFWALRSHPCSTHRDSVELPDGFEERTKGRGVVWTSWVSQFRILAHASGGGFLTHCCWNSVIEGRQQSFPLIMLPMLWDQGLNARALAEKNVGVEVPRNEPDGSLTRYSVAESLSLVMVEERGRIHREKAREMSSIFGDMDLQERYLDNFVCYLQNHKSLHKSVK</sequence>
<organism evidence="4 5">
    <name type="scientific">Rhododendron simsii</name>
    <name type="common">Sims's rhododendron</name>
    <dbReference type="NCBI Taxonomy" id="118357"/>
    <lineage>
        <taxon>Eukaryota</taxon>
        <taxon>Viridiplantae</taxon>
        <taxon>Streptophyta</taxon>
        <taxon>Embryophyta</taxon>
        <taxon>Tracheophyta</taxon>
        <taxon>Spermatophyta</taxon>
        <taxon>Magnoliopsida</taxon>
        <taxon>eudicotyledons</taxon>
        <taxon>Gunneridae</taxon>
        <taxon>Pentapetalae</taxon>
        <taxon>asterids</taxon>
        <taxon>Ericales</taxon>
        <taxon>Ericaceae</taxon>
        <taxon>Ericoideae</taxon>
        <taxon>Rhodoreae</taxon>
        <taxon>Rhododendron</taxon>
    </lineage>
</organism>
<comment type="caution">
    <text evidence="4">The sequence shown here is derived from an EMBL/GenBank/DDBJ whole genome shotgun (WGS) entry which is preliminary data.</text>
</comment>
<gene>
    <name evidence="4" type="ORF">RHSIM_Rhsim10G0174100</name>
</gene>
<dbReference type="AlphaFoldDB" id="A0A834GH21"/>
<dbReference type="CDD" id="cd03784">
    <property type="entry name" value="GT1_Gtf-like"/>
    <property type="match status" value="1"/>
</dbReference>
<reference evidence="4" key="1">
    <citation type="submission" date="2019-11" db="EMBL/GenBank/DDBJ databases">
        <authorList>
            <person name="Liu Y."/>
            <person name="Hou J."/>
            <person name="Li T.-Q."/>
            <person name="Guan C.-H."/>
            <person name="Wu X."/>
            <person name="Wu H.-Z."/>
            <person name="Ling F."/>
            <person name="Zhang R."/>
            <person name="Shi X.-G."/>
            <person name="Ren J.-P."/>
            <person name="Chen E.-F."/>
            <person name="Sun J.-M."/>
        </authorList>
    </citation>
    <scope>NUCLEOTIDE SEQUENCE</scope>
    <source>
        <strain evidence="4">Adult_tree_wgs_1</strain>
        <tissue evidence="4">Leaves</tissue>
    </source>
</reference>
<dbReference type="PANTHER" id="PTHR48045">
    <property type="entry name" value="UDP-GLYCOSYLTRANSFERASE 72B1"/>
    <property type="match status" value="1"/>
</dbReference>
<evidence type="ECO:0000256" key="2">
    <source>
        <dbReference type="ARBA" id="ARBA00022679"/>
    </source>
</evidence>
<protein>
    <submittedName>
        <fullName evidence="4">Uncharacterized protein</fullName>
    </submittedName>
</protein>
<keyword evidence="2" id="KW-0808">Transferase</keyword>
<evidence type="ECO:0000256" key="3">
    <source>
        <dbReference type="ARBA" id="ARBA00023241"/>
    </source>
</evidence>
<proteinExistence type="inferred from homology"/>
<comment type="similarity">
    <text evidence="1">Belongs to the UDP-glycosyltransferase family.</text>
</comment>
<dbReference type="Gene3D" id="3.40.50.2000">
    <property type="entry name" value="Glycogen Phosphorylase B"/>
    <property type="match status" value="2"/>
</dbReference>
<evidence type="ECO:0000256" key="1">
    <source>
        <dbReference type="ARBA" id="ARBA00009995"/>
    </source>
</evidence>
<name>A0A834GH21_RHOSS</name>
<evidence type="ECO:0000313" key="4">
    <source>
        <dbReference type="EMBL" id="KAF7130028.1"/>
    </source>
</evidence>
<dbReference type="SUPFAM" id="SSF53756">
    <property type="entry name" value="UDP-Glycosyltransferase/glycogen phosphorylase"/>
    <property type="match status" value="1"/>
</dbReference>
<keyword evidence="3" id="KW-0284">Flavonoid biosynthesis</keyword>
<dbReference type="Pfam" id="PF00201">
    <property type="entry name" value="UDPGT"/>
    <property type="match status" value="1"/>
</dbReference>
<dbReference type="InterPro" id="IPR002213">
    <property type="entry name" value="UDP_glucos_trans"/>
</dbReference>
<accession>A0A834GH21</accession>
<dbReference type="FunFam" id="3.40.50.2000:FF:000037">
    <property type="entry name" value="Glycosyltransferase"/>
    <property type="match status" value="1"/>
</dbReference>